<proteinExistence type="predicted"/>
<dbReference type="InterPro" id="IPR043502">
    <property type="entry name" value="DNA/RNA_pol_sf"/>
</dbReference>
<evidence type="ECO:0000259" key="1">
    <source>
        <dbReference type="Pfam" id="PF07727"/>
    </source>
</evidence>
<dbReference type="KEGG" id="nta:107776368"/>
<gene>
    <name evidence="2" type="primary">LOC107776368</name>
</gene>
<dbReference type="Pfam" id="PF07727">
    <property type="entry name" value="RVT_2"/>
    <property type="match status" value="1"/>
</dbReference>
<dbReference type="SUPFAM" id="SSF56672">
    <property type="entry name" value="DNA/RNA polymerases"/>
    <property type="match status" value="1"/>
</dbReference>
<dbReference type="AlphaFoldDB" id="A0A1S3YI02"/>
<dbReference type="PANTHER" id="PTHR11439:SF444">
    <property type="entry name" value="HELICASE ATP-BINDING DOMAIN-CONTAINING PROTEIN"/>
    <property type="match status" value="1"/>
</dbReference>
<feature type="domain" description="Reverse transcriptase Ty1/copia-type" evidence="1">
    <location>
        <begin position="2"/>
        <end position="100"/>
    </location>
</feature>
<dbReference type="RefSeq" id="XP_016451745.1">
    <property type="nucleotide sequence ID" value="XM_016596259.1"/>
</dbReference>
<sequence length="229" mass="26164">MGFKQSHYDYSLFTQQKGSDLVVILFYVDDLLVTGTNLKWIEQVRKDLQVSFKMKDLGELNYFLGIEFSRSEKGITMFQRKYALELVSKLGMSGGKPSTTLLEFNHKLTSIEFDKAVNKNVSDNDNELEDKGRYQRIVGRLLYLTMTRPDIAFVVQVLRQFMHAPKQSHMSVAMRIIMYIKGTPGLGLFMSAGGNMKLITYYDSDWGACVETRRSVTGYVIKFAEALIS</sequence>
<protein>
    <submittedName>
        <fullName evidence="2">Uncharacterized mitochondrial protein AtMg00810-like</fullName>
    </submittedName>
</protein>
<dbReference type="OrthoDB" id="1271122at2759"/>
<dbReference type="PANTHER" id="PTHR11439">
    <property type="entry name" value="GAG-POL-RELATED RETROTRANSPOSON"/>
    <property type="match status" value="1"/>
</dbReference>
<accession>A0A1S3YI02</accession>
<reference evidence="2" key="1">
    <citation type="submission" date="2025-08" db="UniProtKB">
        <authorList>
            <consortium name="RefSeq"/>
        </authorList>
    </citation>
    <scope>IDENTIFICATION</scope>
</reference>
<organism evidence="2">
    <name type="scientific">Nicotiana tabacum</name>
    <name type="common">Common tobacco</name>
    <dbReference type="NCBI Taxonomy" id="4097"/>
    <lineage>
        <taxon>Eukaryota</taxon>
        <taxon>Viridiplantae</taxon>
        <taxon>Streptophyta</taxon>
        <taxon>Embryophyta</taxon>
        <taxon>Tracheophyta</taxon>
        <taxon>Spermatophyta</taxon>
        <taxon>Magnoliopsida</taxon>
        <taxon>eudicotyledons</taxon>
        <taxon>Gunneridae</taxon>
        <taxon>Pentapetalae</taxon>
        <taxon>asterids</taxon>
        <taxon>lamiids</taxon>
        <taxon>Solanales</taxon>
        <taxon>Solanaceae</taxon>
        <taxon>Nicotianoideae</taxon>
        <taxon>Nicotianeae</taxon>
        <taxon>Nicotiana</taxon>
    </lineage>
</organism>
<dbReference type="InterPro" id="IPR013103">
    <property type="entry name" value="RVT_2"/>
</dbReference>
<dbReference type="STRING" id="4097.A0A1S3YI02"/>
<name>A0A1S3YI02_TOBAC</name>
<dbReference type="PaxDb" id="4097-A0A1S3YI02"/>
<evidence type="ECO:0000313" key="2">
    <source>
        <dbReference type="RefSeq" id="XP_016451745.1"/>
    </source>
</evidence>